<evidence type="ECO:0000259" key="2">
    <source>
        <dbReference type="Pfam" id="PF13439"/>
    </source>
</evidence>
<dbReference type="PANTHER" id="PTHR45947:SF3">
    <property type="entry name" value="SULFOQUINOVOSYL TRANSFERASE SQD2"/>
    <property type="match status" value="1"/>
</dbReference>
<evidence type="ECO:0000259" key="1">
    <source>
        <dbReference type="Pfam" id="PF00534"/>
    </source>
</evidence>
<dbReference type="SUPFAM" id="SSF53756">
    <property type="entry name" value="UDP-Glycosyltransferase/glycogen phosphorylase"/>
    <property type="match status" value="1"/>
</dbReference>
<organism evidence="3 4">
    <name type="scientific">Nodularia spumigena CENA596</name>
    <dbReference type="NCBI Taxonomy" id="1819295"/>
    <lineage>
        <taxon>Bacteria</taxon>
        <taxon>Bacillati</taxon>
        <taxon>Cyanobacteriota</taxon>
        <taxon>Cyanophyceae</taxon>
        <taxon>Nostocales</taxon>
        <taxon>Nodulariaceae</taxon>
        <taxon>Nodularia</taxon>
    </lineage>
</organism>
<evidence type="ECO:0000313" key="3">
    <source>
        <dbReference type="EMBL" id="KZL51231.1"/>
    </source>
</evidence>
<name>A0A166KJV8_NODSP</name>
<dbReference type="GO" id="GO:0016757">
    <property type="term" value="F:glycosyltransferase activity"/>
    <property type="evidence" value="ECO:0007669"/>
    <property type="project" value="InterPro"/>
</dbReference>
<dbReference type="InterPro" id="IPR050194">
    <property type="entry name" value="Glycosyltransferase_grp1"/>
</dbReference>
<dbReference type="EMBL" id="LWAJ01000033">
    <property type="protein sequence ID" value="KZL51231.1"/>
    <property type="molecule type" value="Genomic_DNA"/>
</dbReference>
<dbReference type="OrthoDB" id="9813211at2"/>
<gene>
    <name evidence="3" type="ORF">A2T98_03295</name>
</gene>
<dbReference type="Proteomes" id="UP000076555">
    <property type="component" value="Unassembled WGS sequence"/>
</dbReference>
<dbReference type="InterPro" id="IPR001296">
    <property type="entry name" value="Glyco_trans_1"/>
</dbReference>
<dbReference type="InterPro" id="IPR028098">
    <property type="entry name" value="Glyco_trans_4-like_N"/>
</dbReference>
<keyword evidence="3" id="KW-0808">Transferase</keyword>
<dbReference type="Pfam" id="PF00534">
    <property type="entry name" value="Glycos_transf_1"/>
    <property type="match status" value="1"/>
</dbReference>
<comment type="caution">
    <text evidence="3">The sequence shown here is derived from an EMBL/GenBank/DDBJ whole genome shotgun (WGS) entry which is preliminary data.</text>
</comment>
<dbReference type="Gene3D" id="3.40.50.2000">
    <property type="entry name" value="Glycogen Phosphorylase B"/>
    <property type="match status" value="2"/>
</dbReference>
<sequence length="369" mass="40990">MRILHIINHVQNIGNGIVNVAIDLACLQSKDGHTVAVVSDGGEYEALLAFHDVRHWQLSQSREPLNILKAAWGYWQIVQEFQPDIVHAHMMTGVVLAGICKSVCKYSLVSTVHNEFQRSSVLMGLADRVIAVSYAVANSMVRRGIPQKKLRVVSNGTLNSPRHRSLQDYQPLPLQRPAITTVAGMYSRKGIGELITAFVTIAAEFPDAHLYLVGDGPDRAMFEIMAQDTVYSDRIHFEGFQPEPQRYMLATDIFVLASHCESFGLVLTEAREAGCAIIASDVDGIPETLDNRQAGILVPPQDSQTLATALTELLRDSVDLHRWKYRAQENLQRFSAARVNAETLAVYHELATNYNLSNIFAKKEVLVGK</sequence>
<evidence type="ECO:0000313" key="4">
    <source>
        <dbReference type="Proteomes" id="UP000076555"/>
    </source>
</evidence>
<accession>A0A166KJV8</accession>
<proteinExistence type="predicted"/>
<dbReference type="CDD" id="cd03801">
    <property type="entry name" value="GT4_PimA-like"/>
    <property type="match status" value="1"/>
</dbReference>
<feature type="domain" description="Glycosyltransferase subfamily 4-like N-terminal" evidence="2">
    <location>
        <begin position="15"/>
        <end position="156"/>
    </location>
</feature>
<dbReference type="Pfam" id="PF13439">
    <property type="entry name" value="Glyco_transf_4"/>
    <property type="match status" value="1"/>
</dbReference>
<dbReference type="AlphaFoldDB" id="A0A166KJV8"/>
<dbReference type="RefSeq" id="WP_063871546.1">
    <property type="nucleotide sequence ID" value="NZ_CAWMRI010000033.1"/>
</dbReference>
<feature type="domain" description="Glycosyl transferase family 1" evidence="1">
    <location>
        <begin position="172"/>
        <end position="329"/>
    </location>
</feature>
<protein>
    <submittedName>
        <fullName evidence="3">Glycosyltransferase</fullName>
    </submittedName>
</protein>
<reference evidence="3 4" key="1">
    <citation type="submission" date="2016-04" db="EMBL/GenBank/DDBJ databases">
        <title>Draft Genome Assembly of the Bloom-forming Cyanobacterium Nodularia spumigena Strain CENA596 in Shrimp Production Ponds.</title>
        <authorList>
            <person name="Popin R.V."/>
            <person name="Rigonato J."/>
            <person name="Abreu V.A."/>
            <person name="Andreote A.P."/>
            <person name="Silveira S.B."/>
            <person name="Odebrecht C."/>
            <person name="Fiore M.F."/>
        </authorList>
    </citation>
    <scope>NUCLEOTIDE SEQUENCE [LARGE SCALE GENOMIC DNA]</scope>
    <source>
        <strain evidence="3 4">CENA596</strain>
    </source>
</reference>
<dbReference type="PANTHER" id="PTHR45947">
    <property type="entry name" value="SULFOQUINOVOSYL TRANSFERASE SQD2"/>
    <property type="match status" value="1"/>
</dbReference>